<dbReference type="Gene3D" id="1.10.287.1060">
    <property type="entry name" value="ESAT-6-like"/>
    <property type="match status" value="1"/>
</dbReference>
<proteinExistence type="predicted"/>
<sequence>MGALTLEVVRSWRPEALAEAATGVGTAQQAVDAQVRAAKSAMTRLSDHWQGDAAQAAAQRMASEATTGFALADALESARSALASGSADLSRAKSAVLSTVDAATAAGFTVAGDGRVTAPTLPPVMTAAGDPDGAGAQRDAQQRALNTEAQEHADAISTALQDVATTDQQVADKLSAVEVPQTLQSAVDAYLQRAFASGDVIGALGSVGAGGIALAQVIKGVMKSATKGKAFLDFLRASGAPITHYQAMLDNFAKADAAMDVFKNGKPAAEWMTKLLGARGAGLLRTAGKAFLPLTVLTGLADTVTGGGYDGARGWATRGFGLAGAAGAGTLIAVGTGALALGPVGLAVAGGAVLAYGAWSVGNLIWDNREAIGDFVSTAGKAVWDGATTAWNATTDAVSDAADWAGDQVDKAKDAVSDFGKGALNVLSGGLW</sequence>
<reference evidence="1 2" key="1">
    <citation type="submission" date="2019-05" db="EMBL/GenBank/DDBJ databases">
        <title>Genome sequence of Cellulomonas hominis strain CS1.</title>
        <authorList>
            <person name="Belmont J."/>
            <person name="Maclea K.S."/>
        </authorList>
    </citation>
    <scope>NUCLEOTIDE SEQUENCE [LARGE SCALE GENOMIC DNA]</scope>
    <source>
        <strain evidence="1 2">CS1</strain>
    </source>
</reference>
<dbReference type="InterPro" id="IPR036689">
    <property type="entry name" value="ESAT-6-like_sf"/>
</dbReference>
<protein>
    <submittedName>
        <fullName evidence="1">Uncharacterized protein</fullName>
    </submittedName>
</protein>
<dbReference type="OrthoDB" id="4821299at2"/>
<gene>
    <name evidence="1" type="ORF">FA014_08775</name>
</gene>
<evidence type="ECO:0000313" key="2">
    <source>
        <dbReference type="Proteomes" id="UP000308121"/>
    </source>
</evidence>
<comment type="caution">
    <text evidence="1">The sequence shown here is derived from an EMBL/GenBank/DDBJ whole genome shotgun (WGS) entry which is preliminary data.</text>
</comment>
<dbReference type="Proteomes" id="UP000308121">
    <property type="component" value="Unassembled WGS sequence"/>
</dbReference>
<dbReference type="AlphaFoldDB" id="A0A7Z8NPK0"/>
<accession>A0A7Z8NPK0</accession>
<evidence type="ECO:0000313" key="1">
    <source>
        <dbReference type="EMBL" id="TKR23915.1"/>
    </source>
</evidence>
<name>A0A7Z8NPK0_9CELL</name>
<dbReference type="EMBL" id="SZYE01000054">
    <property type="protein sequence ID" value="TKR23915.1"/>
    <property type="molecule type" value="Genomic_DNA"/>
</dbReference>
<dbReference type="RefSeq" id="WP_154729313.1">
    <property type="nucleotide sequence ID" value="NZ_SZYE01000054.1"/>
</dbReference>
<organism evidence="1 2">
    <name type="scientific">Cellulomonas hominis</name>
    <dbReference type="NCBI Taxonomy" id="156981"/>
    <lineage>
        <taxon>Bacteria</taxon>
        <taxon>Bacillati</taxon>
        <taxon>Actinomycetota</taxon>
        <taxon>Actinomycetes</taxon>
        <taxon>Micrococcales</taxon>
        <taxon>Cellulomonadaceae</taxon>
        <taxon>Cellulomonas</taxon>
    </lineage>
</organism>
<dbReference type="SUPFAM" id="SSF140453">
    <property type="entry name" value="EsxAB dimer-like"/>
    <property type="match status" value="1"/>
</dbReference>